<dbReference type="Gene3D" id="3.40.190.10">
    <property type="entry name" value="Periplasmic binding protein-like II"/>
    <property type="match status" value="2"/>
</dbReference>
<dbReference type="OrthoDB" id="5292144at2"/>
<evidence type="ECO:0008006" key="6">
    <source>
        <dbReference type="Google" id="ProtNLM"/>
    </source>
</evidence>
<organism evidence="4 5">
    <name type="scientific">Methylomonas koyamae</name>
    <dbReference type="NCBI Taxonomy" id="702114"/>
    <lineage>
        <taxon>Bacteria</taxon>
        <taxon>Pseudomonadati</taxon>
        <taxon>Pseudomonadota</taxon>
        <taxon>Gammaproteobacteria</taxon>
        <taxon>Methylococcales</taxon>
        <taxon>Methylococcaceae</taxon>
        <taxon>Methylomonas</taxon>
    </lineage>
</organism>
<comment type="similarity">
    <text evidence="2">Belongs to the bacterial solute-binding protein SsuA/TauA family.</text>
</comment>
<dbReference type="GO" id="GO:0042597">
    <property type="term" value="C:periplasmic space"/>
    <property type="evidence" value="ECO:0007669"/>
    <property type="project" value="UniProtKB-SubCell"/>
</dbReference>
<dbReference type="PANTHER" id="PTHR30024">
    <property type="entry name" value="ALIPHATIC SULFONATES-BINDING PROTEIN-RELATED"/>
    <property type="match status" value="1"/>
</dbReference>
<dbReference type="Proteomes" id="UP000077857">
    <property type="component" value="Unassembled WGS sequence"/>
</dbReference>
<dbReference type="AlphaFoldDB" id="A0A177N7A9"/>
<comment type="caution">
    <text evidence="4">The sequence shown here is derived from an EMBL/GenBank/DDBJ whole genome shotgun (WGS) entry which is preliminary data.</text>
</comment>
<evidence type="ECO:0000313" key="5">
    <source>
        <dbReference type="Proteomes" id="UP000077857"/>
    </source>
</evidence>
<gene>
    <name evidence="4" type="ORF">A1507_18115</name>
</gene>
<evidence type="ECO:0000256" key="2">
    <source>
        <dbReference type="ARBA" id="ARBA00010742"/>
    </source>
</evidence>
<keyword evidence="3" id="KW-0732">Signal</keyword>
<accession>A0A177N7A9</accession>
<dbReference type="Pfam" id="PF13379">
    <property type="entry name" value="NMT1_2"/>
    <property type="match status" value="1"/>
</dbReference>
<dbReference type="EMBL" id="LUUJ01000103">
    <property type="protein sequence ID" value="OAI13069.1"/>
    <property type="molecule type" value="Genomic_DNA"/>
</dbReference>
<evidence type="ECO:0000313" key="4">
    <source>
        <dbReference type="EMBL" id="OAI13069.1"/>
    </source>
</evidence>
<name>A0A177N7A9_9GAMM</name>
<dbReference type="RefSeq" id="WP_082877758.1">
    <property type="nucleotide sequence ID" value="NZ_LUUJ01000103.1"/>
</dbReference>
<proteinExistence type="inferred from homology"/>
<sequence>MPTAKRPLPAKLRPLLTLAGLIALFYLTAFSWVATAPQPLLRVATNVWPGYETLYLARSLGLFGSAPIRLVEMTSASQVSHALQNGAVEAAALTLDEAIAAMQQDGVDLRVVLVLDSSDGADTLLARDGIDTVAGLRGKRIGVENTATGAVLLDAALQSAGLDIGQVSIAPMTVNDHLAAWQQGGIDAVVTFEPFRSRILAAGARELFSSRQIPGRILDVLVVRADVLAAHREALRSLVAGHFAALAYFSANPSDAAQRMAPRLGVAADRVLPLFEGLKLPDRSANREWLAGAEPELARVAAELAQLMLQHRLIANPVATANIAAAEFVAEPQR</sequence>
<evidence type="ECO:0000256" key="3">
    <source>
        <dbReference type="ARBA" id="ARBA00022729"/>
    </source>
</evidence>
<reference evidence="4 5" key="1">
    <citation type="submission" date="2016-03" db="EMBL/GenBank/DDBJ databases">
        <authorList>
            <person name="Ploux O."/>
        </authorList>
    </citation>
    <scope>NUCLEOTIDE SEQUENCE [LARGE SCALE GENOMIC DNA]</scope>
    <source>
        <strain evidence="4 5">R-45378</strain>
    </source>
</reference>
<comment type="subcellular location">
    <subcellularLocation>
        <location evidence="1">Periplasm</location>
    </subcellularLocation>
</comment>
<protein>
    <recommendedName>
        <fullName evidence="6">SsuA/THI5-like domain-containing protein</fullName>
    </recommendedName>
</protein>
<evidence type="ECO:0000256" key="1">
    <source>
        <dbReference type="ARBA" id="ARBA00004418"/>
    </source>
</evidence>
<dbReference type="SUPFAM" id="SSF53850">
    <property type="entry name" value="Periplasmic binding protein-like II"/>
    <property type="match status" value="1"/>
</dbReference>
<dbReference type="PANTHER" id="PTHR30024:SF47">
    <property type="entry name" value="TAURINE-BINDING PERIPLASMIC PROTEIN"/>
    <property type="match status" value="1"/>
</dbReference>